<dbReference type="OrthoDB" id="9808651at2"/>
<dbReference type="PANTHER" id="PTHR44154:SF1">
    <property type="entry name" value="QUINONE OXIDOREDUCTASE"/>
    <property type="match status" value="1"/>
</dbReference>
<dbReference type="InterPro" id="IPR051603">
    <property type="entry name" value="Zinc-ADH_QOR/CCCR"/>
</dbReference>
<dbReference type="GO" id="GO:0016491">
    <property type="term" value="F:oxidoreductase activity"/>
    <property type="evidence" value="ECO:0007669"/>
    <property type="project" value="InterPro"/>
</dbReference>
<dbReference type="Pfam" id="PF00107">
    <property type="entry name" value="ADH_zinc_N"/>
    <property type="match status" value="1"/>
</dbReference>
<dbReference type="Proteomes" id="UP000238348">
    <property type="component" value="Chromosome"/>
</dbReference>
<proteinExistence type="predicted"/>
<dbReference type="SUPFAM" id="SSF51735">
    <property type="entry name" value="NAD(P)-binding Rossmann-fold domains"/>
    <property type="match status" value="1"/>
</dbReference>
<dbReference type="InterPro" id="IPR020843">
    <property type="entry name" value="ER"/>
</dbReference>
<dbReference type="InterPro" id="IPR011032">
    <property type="entry name" value="GroES-like_sf"/>
</dbReference>
<dbReference type="SMART" id="SM00829">
    <property type="entry name" value="PKS_ER"/>
    <property type="match status" value="1"/>
</dbReference>
<dbReference type="EMBL" id="CP012673">
    <property type="protein sequence ID" value="AUX47650.1"/>
    <property type="molecule type" value="Genomic_DNA"/>
</dbReference>
<dbReference type="Gene3D" id="3.40.50.720">
    <property type="entry name" value="NAD(P)-binding Rossmann-like Domain"/>
    <property type="match status" value="1"/>
</dbReference>
<dbReference type="InterPro" id="IPR013154">
    <property type="entry name" value="ADH-like_N"/>
</dbReference>
<evidence type="ECO:0000256" key="1">
    <source>
        <dbReference type="ARBA" id="ARBA00022857"/>
    </source>
</evidence>
<dbReference type="Pfam" id="PF08240">
    <property type="entry name" value="ADH_N"/>
    <property type="match status" value="1"/>
</dbReference>
<dbReference type="Gene3D" id="3.90.180.10">
    <property type="entry name" value="Medium-chain alcohol dehydrogenases, catalytic domain"/>
    <property type="match status" value="1"/>
</dbReference>
<dbReference type="SUPFAM" id="SSF50129">
    <property type="entry name" value="GroES-like"/>
    <property type="match status" value="1"/>
</dbReference>
<dbReference type="AlphaFoldDB" id="A0A2L0F7V9"/>
<evidence type="ECO:0000259" key="2">
    <source>
        <dbReference type="SMART" id="SM00829"/>
    </source>
</evidence>
<gene>
    <name evidence="3" type="ORF">SOCE26_091720</name>
</gene>
<name>A0A2L0F7V9_SORCE</name>
<feature type="domain" description="Enoyl reductase (ER)" evidence="2">
    <location>
        <begin position="10"/>
        <end position="344"/>
    </location>
</feature>
<accession>A0A2L0F7V9</accession>
<sequence>MRAILLREFGGVEHFYEAELPAPAVRAGDVLVRVRAASFNPVDYKRRAGHFGGALPLALGHDAAGVVEAVGEGVSGLSAGDEVCAFLGDSRGPQSNGGYAELVAVPAQLVARKPAGLSWTEAAAVPTAGLSAYEAIVRHAALSRGQSVLITGASGGVGSFAVPLCLRLGAASIVATAGSERSAAYLAELGVAKESVISHRGATPAELAERAIAANGGRRFDVALDLVGGDMKRLACEAVGFGGRVVTLVEEPEERAFPVFDGQKSPLFARSASLHFEMLGARAASGGPADWEIYREELSALLALIESGQIRSVRTEDLGALSVETVREGHRRLEAGGVQGKLAMTVG</sequence>
<organism evidence="3 4">
    <name type="scientific">Sorangium cellulosum</name>
    <name type="common">Polyangium cellulosum</name>
    <dbReference type="NCBI Taxonomy" id="56"/>
    <lineage>
        <taxon>Bacteria</taxon>
        <taxon>Pseudomonadati</taxon>
        <taxon>Myxococcota</taxon>
        <taxon>Polyangia</taxon>
        <taxon>Polyangiales</taxon>
        <taxon>Polyangiaceae</taxon>
        <taxon>Sorangium</taxon>
    </lineage>
</organism>
<dbReference type="RefSeq" id="WP_159397905.1">
    <property type="nucleotide sequence ID" value="NZ_CP012673.1"/>
</dbReference>
<evidence type="ECO:0000313" key="4">
    <source>
        <dbReference type="Proteomes" id="UP000238348"/>
    </source>
</evidence>
<dbReference type="InterPro" id="IPR036291">
    <property type="entry name" value="NAD(P)-bd_dom_sf"/>
</dbReference>
<reference evidence="3 4" key="1">
    <citation type="submission" date="2015-09" db="EMBL/GenBank/DDBJ databases">
        <title>Sorangium comparison.</title>
        <authorList>
            <person name="Zaburannyi N."/>
            <person name="Bunk B."/>
            <person name="Overmann J."/>
            <person name="Mueller R."/>
        </authorList>
    </citation>
    <scope>NUCLEOTIDE SEQUENCE [LARGE SCALE GENOMIC DNA]</scope>
    <source>
        <strain evidence="3 4">So ce26</strain>
    </source>
</reference>
<dbReference type="PANTHER" id="PTHR44154">
    <property type="entry name" value="QUINONE OXIDOREDUCTASE"/>
    <property type="match status" value="1"/>
</dbReference>
<protein>
    <recommendedName>
        <fullName evidence="2">Enoyl reductase (ER) domain-containing protein</fullName>
    </recommendedName>
</protein>
<keyword evidence="1" id="KW-0521">NADP</keyword>
<evidence type="ECO:0000313" key="3">
    <source>
        <dbReference type="EMBL" id="AUX47650.1"/>
    </source>
</evidence>
<dbReference type="InterPro" id="IPR013149">
    <property type="entry name" value="ADH-like_C"/>
</dbReference>
<dbReference type="CDD" id="cd05289">
    <property type="entry name" value="MDR_like_2"/>
    <property type="match status" value="1"/>
</dbReference>